<feature type="region of interest" description="Disordered" evidence="4">
    <location>
        <begin position="182"/>
        <end position="213"/>
    </location>
</feature>
<proteinExistence type="predicted"/>
<evidence type="ECO:0000256" key="3">
    <source>
        <dbReference type="SAM" id="Coils"/>
    </source>
</evidence>
<accession>A0A1R0GP31</accession>
<dbReference type="GO" id="GO:0005737">
    <property type="term" value="C:cytoplasm"/>
    <property type="evidence" value="ECO:0007669"/>
    <property type="project" value="UniProtKB-SubCell"/>
</dbReference>
<sequence length="422" mass="47271">MSSASSKYVGLPDVAFDQPDVYETEDLRIPSVPVEDLSNSDHPSRNLDINNLDIKQAKEFFGLKDSASNEKSELANKYRKALFNSYLLQHLNGDLSVSGSSPSIAQNSANILLEETNSEKLMRLTIEVNQLLSQVDEKETETENNEKDSIFYTLSILQKKLESISNRKLFLPQSVNLSEKSIKNNEYPPEPPSQDSVINDPSPSSSKILPESSLSVTEFERRISNLERIVDPELTSKSSDFAKAPLFKRVEDLQTKVELLTNPKFLESVSKRAKLASEELEHLAKNKEILSALSNSSNSDNQPSSDKFQSAQDVLTRANQEKISTLYEKLPSLEPMAMLIPSLMDRLDNLSKLHTRAASVVESFDSANDLLNLTQKSRVSDLYKVVDTLKSSIESNSSLMIQNVKDLETRMEELMKKIKSSS</sequence>
<evidence type="ECO:0000256" key="1">
    <source>
        <dbReference type="ARBA" id="ARBA00004496"/>
    </source>
</evidence>
<feature type="coiled-coil region" evidence="3">
    <location>
        <begin position="121"/>
        <end position="148"/>
    </location>
</feature>
<dbReference type="AlphaFoldDB" id="A0A1R0GP31"/>
<dbReference type="STRING" id="133383.A0A1R0GP31"/>
<evidence type="ECO:0000313" key="7">
    <source>
        <dbReference type="Proteomes" id="UP000187455"/>
    </source>
</evidence>
<protein>
    <submittedName>
        <fullName evidence="6">Putative dynactin subunit 2</fullName>
    </submittedName>
</protein>
<dbReference type="PANTHER" id="PTHR15346">
    <property type="entry name" value="DYNACTIN SUBUNIT"/>
    <property type="match status" value="1"/>
</dbReference>
<dbReference type="Proteomes" id="UP000187455">
    <property type="component" value="Unassembled WGS sequence"/>
</dbReference>
<comment type="subcellular location">
    <subcellularLocation>
        <location evidence="1">Cytoplasm</location>
    </subcellularLocation>
</comment>
<evidence type="ECO:0000256" key="2">
    <source>
        <dbReference type="ARBA" id="ARBA00022490"/>
    </source>
</evidence>
<dbReference type="GO" id="GO:0007017">
    <property type="term" value="P:microtubule-based process"/>
    <property type="evidence" value="ECO:0007669"/>
    <property type="project" value="InterPro"/>
</dbReference>
<name>A0A1R0GP31_9FUNG</name>
<reference evidence="6" key="2">
    <citation type="submission" date="2017-01" db="EMBL/GenBank/DDBJ databases">
        <authorList>
            <person name="Mah S.A."/>
            <person name="Swanson W.J."/>
            <person name="Moy G.W."/>
            <person name="Vacquier V.D."/>
        </authorList>
    </citation>
    <scope>NUCLEOTIDE SEQUENCE</scope>
    <source>
        <strain evidence="6">ALG-7-W6</strain>
    </source>
</reference>
<dbReference type="OrthoDB" id="4977at2759"/>
<keyword evidence="2" id="KW-0963">Cytoplasm</keyword>
<evidence type="ECO:0000313" key="6">
    <source>
        <dbReference type="EMBL" id="OLY78652.1"/>
    </source>
</evidence>
<evidence type="ECO:0000313" key="5">
    <source>
        <dbReference type="EMBL" id="OLY78589.1"/>
    </source>
</evidence>
<dbReference type="GO" id="GO:0005869">
    <property type="term" value="C:dynactin complex"/>
    <property type="evidence" value="ECO:0007669"/>
    <property type="project" value="InterPro"/>
</dbReference>
<dbReference type="InterPro" id="IPR028133">
    <property type="entry name" value="Dynamitin"/>
</dbReference>
<keyword evidence="7" id="KW-1185">Reference proteome</keyword>
<dbReference type="EMBL" id="LSSL01005819">
    <property type="protein sequence ID" value="OLY78652.1"/>
    <property type="molecule type" value="Genomic_DNA"/>
</dbReference>
<evidence type="ECO:0000256" key="4">
    <source>
        <dbReference type="SAM" id="MobiDB-lite"/>
    </source>
</evidence>
<dbReference type="EMBL" id="LSSL01006010">
    <property type="protein sequence ID" value="OLY78589.1"/>
    <property type="molecule type" value="Genomic_DNA"/>
</dbReference>
<comment type="caution">
    <text evidence="6">The sequence shown here is derived from an EMBL/GenBank/DDBJ whole genome shotgun (WGS) entry which is preliminary data.</text>
</comment>
<dbReference type="Pfam" id="PF04912">
    <property type="entry name" value="Dynamitin"/>
    <property type="match status" value="1"/>
</dbReference>
<reference evidence="6 7" key="1">
    <citation type="journal article" date="2016" name="Mol. Biol. Evol.">
        <title>Genome-Wide Survey of Gut Fungi (Harpellales) Reveals the First Horizontally Transferred Ubiquitin Gene from a Mosquito Host.</title>
        <authorList>
            <person name="Wang Y."/>
            <person name="White M.M."/>
            <person name="Kvist S."/>
            <person name="Moncalvo J.M."/>
        </authorList>
    </citation>
    <scope>NUCLEOTIDE SEQUENCE [LARGE SCALE GENOMIC DNA]</scope>
    <source>
        <strain evidence="6 7">ALG-7-W6</strain>
    </source>
</reference>
<feature type="compositionally biased region" description="Low complexity" evidence="4">
    <location>
        <begin position="201"/>
        <end position="213"/>
    </location>
</feature>
<keyword evidence="3" id="KW-0175">Coiled coil</keyword>
<gene>
    <name evidence="6" type="ORF">AYI68_g7294</name>
    <name evidence="5" type="ORF">AYI68_g7358</name>
</gene>
<organism evidence="6 7">
    <name type="scientific">Smittium mucronatum</name>
    <dbReference type="NCBI Taxonomy" id="133383"/>
    <lineage>
        <taxon>Eukaryota</taxon>
        <taxon>Fungi</taxon>
        <taxon>Fungi incertae sedis</taxon>
        <taxon>Zoopagomycota</taxon>
        <taxon>Kickxellomycotina</taxon>
        <taxon>Harpellomycetes</taxon>
        <taxon>Harpellales</taxon>
        <taxon>Legeriomycetaceae</taxon>
        <taxon>Smittium</taxon>
    </lineage>
</organism>